<gene>
    <name evidence="4" type="ORF">NQ314_013722</name>
</gene>
<dbReference type="Pfam" id="PF02926">
    <property type="entry name" value="THUMP"/>
    <property type="match status" value="1"/>
</dbReference>
<keyword evidence="5" id="KW-1185">Reference proteome</keyword>
<dbReference type="PANTHER" id="PTHR13452:SF10">
    <property type="entry name" value="THUMP DOMAIN-CONTAINING PROTEIN 1"/>
    <property type="match status" value="1"/>
</dbReference>
<keyword evidence="2" id="KW-0694">RNA-binding</keyword>
<organism evidence="4 5">
    <name type="scientific">Rhamnusium bicolor</name>
    <dbReference type="NCBI Taxonomy" id="1586634"/>
    <lineage>
        <taxon>Eukaryota</taxon>
        <taxon>Metazoa</taxon>
        <taxon>Ecdysozoa</taxon>
        <taxon>Arthropoda</taxon>
        <taxon>Hexapoda</taxon>
        <taxon>Insecta</taxon>
        <taxon>Pterygota</taxon>
        <taxon>Neoptera</taxon>
        <taxon>Endopterygota</taxon>
        <taxon>Coleoptera</taxon>
        <taxon>Polyphaga</taxon>
        <taxon>Cucujiformia</taxon>
        <taxon>Chrysomeloidea</taxon>
        <taxon>Cerambycidae</taxon>
        <taxon>Lepturinae</taxon>
        <taxon>Rhagiini</taxon>
        <taxon>Rhamnusium</taxon>
    </lineage>
</organism>
<accession>A0AAV8X589</accession>
<dbReference type="InterPro" id="IPR004114">
    <property type="entry name" value="THUMP_dom"/>
</dbReference>
<evidence type="ECO:0000256" key="2">
    <source>
        <dbReference type="PROSITE-ProRule" id="PRU00529"/>
    </source>
</evidence>
<protein>
    <recommendedName>
        <fullName evidence="3">THUMP domain-containing protein</fullName>
    </recommendedName>
</protein>
<dbReference type="EMBL" id="JANEYF010003804">
    <property type="protein sequence ID" value="KAJ8933869.1"/>
    <property type="molecule type" value="Genomic_DNA"/>
</dbReference>
<proteinExistence type="inferred from homology"/>
<dbReference type="AlphaFoldDB" id="A0AAV8X589"/>
<dbReference type="PANTHER" id="PTHR13452">
    <property type="entry name" value="THUMP DOMAIN CONTAINING PROTEIN 1-RELATED"/>
    <property type="match status" value="1"/>
</dbReference>
<comment type="similarity">
    <text evidence="1">Belongs to the THUMPD1 family.</text>
</comment>
<evidence type="ECO:0000256" key="1">
    <source>
        <dbReference type="ARBA" id="ARBA00060731"/>
    </source>
</evidence>
<evidence type="ECO:0000259" key="3">
    <source>
        <dbReference type="PROSITE" id="PS51165"/>
    </source>
</evidence>
<dbReference type="InterPro" id="IPR040183">
    <property type="entry name" value="THUMPD1-like"/>
</dbReference>
<reference evidence="4" key="1">
    <citation type="journal article" date="2023" name="Insect Mol. Biol.">
        <title>Genome sequencing provides insights into the evolution of gene families encoding plant cell wall-degrading enzymes in longhorned beetles.</title>
        <authorList>
            <person name="Shin N.R."/>
            <person name="Okamura Y."/>
            <person name="Kirsch R."/>
            <person name="Pauchet Y."/>
        </authorList>
    </citation>
    <scope>NUCLEOTIDE SEQUENCE</scope>
    <source>
        <strain evidence="4">RBIC_L_NR</strain>
    </source>
</reference>
<name>A0AAV8X589_9CUCU</name>
<dbReference type="SMART" id="SM00981">
    <property type="entry name" value="THUMP"/>
    <property type="match status" value="1"/>
</dbReference>
<sequence>MSKIQKPKYKQHFYKKPTKKSGLVINLKGFLCSCNNREKECVRESYNLLNKYADMLYPTQPVESTSKEDFDIEVELKKELSELRSNKDKRFQLVESGAKNFLFIKTTLDDPVSLAEKIVSDIEETKSQQTRFLIRLVPIEITCRAHVKDIENAFKPLALKYFKESPRTFSIVYNHRNNNSLKKEDVIKVVADAVFEIRADHKVNLKEAEVSIIIEVIKGIALLGVFSDF</sequence>
<dbReference type="FunFam" id="3.30.2300.10:FF:000001">
    <property type="entry name" value="THUMP domain-containing protein 1"/>
    <property type="match status" value="1"/>
</dbReference>
<dbReference type="SUPFAM" id="SSF143437">
    <property type="entry name" value="THUMP domain-like"/>
    <property type="match status" value="1"/>
</dbReference>
<dbReference type="Gene3D" id="3.30.2300.10">
    <property type="entry name" value="THUMP superfamily"/>
    <property type="match status" value="1"/>
</dbReference>
<dbReference type="GO" id="GO:0003723">
    <property type="term" value="F:RNA binding"/>
    <property type="evidence" value="ECO:0007669"/>
    <property type="project" value="UniProtKB-UniRule"/>
</dbReference>
<dbReference type="CDD" id="cd11717">
    <property type="entry name" value="THUMP_THUMPD1_like"/>
    <property type="match status" value="1"/>
</dbReference>
<comment type="caution">
    <text evidence="4">The sequence shown here is derived from an EMBL/GenBank/DDBJ whole genome shotgun (WGS) entry which is preliminary data.</text>
</comment>
<dbReference type="PROSITE" id="PS51165">
    <property type="entry name" value="THUMP"/>
    <property type="match status" value="1"/>
</dbReference>
<evidence type="ECO:0000313" key="4">
    <source>
        <dbReference type="EMBL" id="KAJ8933869.1"/>
    </source>
</evidence>
<dbReference type="GO" id="GO:0006400">
    <property type="term" value="P:tRNA modification"/>
    <property type="evidence" value="ECO:0007669"/>
    <property type="project" value="InterPro"/>
</dbReference>
<evidence type="ECO:0000313" key="5">
    <source>
        <dbReference type="Proteomes" id="UP001162156"/>
    </source>
</evidence>
<feature type="domain" description="THUMP" evidence="3">
    <location>
        <begin position="121"/>
        <end position="227"/>
    </location>
</feature>
<dbReference type="Proteomes" id="UP001162156">
    <property type="component" value="Unassembled WGS sequence"/>
</dbReference>